<sequence length="44" mass="4768">MGNFDFLVTAVTFSILGYGLCYLAFKGDAGHEDETAQPKELNSP</sequence>
<keyword evidence="1" id="KW-0812">Transmembrane</keyword>
<gene>
    <name evidence="2" type="ORF">DEACI_0666</name>
    <name evidence="3" type="ORF">DEACI_2258</name>
</gene>
<evidence type="ECO:0000256" key="1">
    <source>
        <dbReference type="SAM" id="Phobius"/>
    </source>
</evidence>
<reference evidence="2" key="2">
    <citation type="submission" date="2020-01" db="EMBL/GenBank/DDBJ databases">
        <authorList>
            <person name="Hornung B."/>
        </authorList>
    </citation>
    <scope>NUCLEOTIDE SEQUENCE</scope>
    <source>
        <strain evidence="2">PacBioINE</strain>
    </source>
</reference>
<dbReference type="RefSeq" id="WP_261487036.1">
    <property type="nucleotide sequence ID" value="NZ_CDGJ01000066.1"/>
</dbReference>
<keyword evidence="4" id="KW-1185">Reference proteome</keyword>
<protein>
    <submittedName>
        <fullName evidence="2">Uncharacterized protein</fullName>
    </submittedName>
</protein>
<keyword evidence="1" id="KW-0472">Membrane</keyword>
<dbReference type="Proteomes" id="UP001071230">
    <property type="component" value="Unassembled WGS sequence"/>
</dbReference>
<dbReference type="EMBL" id="LR746496">
    <property type="protein sequence ID" value="CAA7600017.1"/>
    <property type="molecule type" value="Genomic_DNA"/>
</dbReference>
<organism evidence="2">
    <name type="scientific">Acididesulfobacillus acetoxydans</name>
    <dbReference type="NCBI Taxonomy" id="1561005"/>
    <lineage>
        <taxon>Bacteria</taxon>
        <taxon>Bacillati</taxon>
        <taxon>Bacillota</taxon>
        <taxon>Clostridia</taxon>
        <taxon>Eubacteriales</taxon>
        <taxon>Peptococcaceae</taxon>
        <taxon>Acididesulfobacillus</taxon>
    </lineage>
</organism>
<proteinExistence type="predicted"/>
<reference evidence="3" key="1">
    <citation type="submission" date="2014-11" db="EMBL/GenBank/DDBJ databases">
        <authorList>
            <person name="Hornung B.V."/>
        </authorList>
    </citation>
    <scope>NUCLEOTIDE SEQUENCE</scope>
    <source>
        <strain evidence="3">INE</strain>
    </source>
</reference>
<evidence type="ECO:0000313" key="4">
    <source>
        <dbReference type="Proteomes" id="UP001071230"/>
    </source>
</evidence>
<feature type="transmembrane region" description="Helical" evidence="1">
    <location>
        <begin position="6"/>
        <end position="25"/>
    </location>
</feature>
<evidence type="ECO:0000313" key="2">
    <source>
        <dbReference type="EMBL" id="CAA7600017.1"/>
    </source>
</evidence>
<accession>A0A8S0XV52</accession>
<dbReference type="EMBL" id="CDGJ01000066">
    <property type="protein sequence ID" value="CEJ07792.1"/>
    <property type="molecule type" value="Genomic_DNA"/>
</dbReference>
<dbReference type="Proteomes" id="UP000836597">
    <property type="component" value="Chromosome"/>
</dbReference>
<evidence type="ECO:0000313" key="3">
    <source>
        <dbReference type="EMBL" id="CEJ07792.1"/>
    </source>
</evidence>
<dbReference type="KEGG" id="aacx:DEACI_0666"/>
<keyword evidence="1" id="KW-1133">Transmembrane helix</keyword>
<name>A0A8S0XV52_9FIRM</name>
<dbReference type="AlphaFoldDB" id="A0A8S0XV52"/>